<proteinExistence type="predicted"/>
<organism evidence="1">
    <name type="scientific">Anopheles braziliensis</name>
    <dbReference type="NCBI Taxonomy" id="58242"/>
    <lineage>
        <taxon>Eukaryota</taxon>
        <taxon>Metazoa</taxon>
        <taxon>Ecdysozoa</taxon>
        <taxon>Arthropoda</taxon>
        <taxon>Hexapoda</taxon>
        <taxon>Insecta</taxon>
        <taxon>Pterygota</taxon>
        <taxon>Neoptera</taxon>
        <taxon>Endopterygota</taxon>
        <taxon>Diptera</taxon>
        <taxon>Nematocera</taxon>
        <taxon>Culicoidea</taxon>
        <taxon>Culicidae</taxon>
        <taxon>Anophelinae</taxon>
        <taxon>Anopheles</taxon>
    </lineage>
</organism>
<sequence length="76" mass="8383">MRINPAAITAPRWGTTRAPALCLLALTARALSAIRWGILIAPAPTQLPPPPPLLPFPMLMSRTLPSTTPRFMKWKR</sequence>
<dbReference type="EMBL" id="GGFM01010136">
    <property type="protein sequence ID" value="MBW30887.1"/>
    <property type="molecule type" value="Transcribed_RNA"/>
</dbReference>
<dbReference type="AlphaFoldDB" id="A0A2M3ZQP8"/>
<reference evidence="1" key="1">
    <citation type="submission" date="2018-01" db="EMBL/GenBank/DDBJ databases">
        <title>An insight into the sialome of Amazonian anophelines.</title>
        <authorList>
            <person name="Ribeiro J.M."/>
            <person name="Scarpassa V."/>
            <person name="Calvo E."/>
        </authorList>
    </citation>
    <scope>NUCLEOTIDE SEQUENCE</scope>
    <source>
        <tissue evidence="1">Salivary glands</tissue>
    </source>
</reference>
<name>A0A2M3ZQP8_9DIPT</name>
<accession>A0A2M3ZQP8</accession>
<evidence type="ECO:0000313" key="1">
    <source>
        <dbReference type="EMBL" id="MBW30887.1"/>
    </source>
</evidence>
<protein>
    <submittedName>
        <fullName evidence="1">Putative secreted peptide</fullName>
    </submittedName>
</protein>